<organism evidence="2 3">
    <name type="scientific">Plasmodium relictum</name>
    <dbReference type="NCBI Taxonomy" id="85471"/>
    <lineage>
        <taxon>Eukaryota</taxon>
        <taxon>Sar</taxon>
        <taxon>Alveolata</taxon>
        <taxon>Apicomplexa</taxon>
        <taxon>Aconoidasida</taxon>
        <taxon>Haemosporida</taxon>
        <taxon>Plasmodiidae</taxon>
        <taxon>Plasmodium</taxon>
        <taxon>Plasmodium (Haemamoeba)</taxon>
    </lineage>
</organism>
<dbReference type="EMBL" id="LN835296">
    <property type="protein sequence ID" value="CRG98441.1"/>
    <property type="molecule type" value="Genomic_DNA"/>
</dbReference>
<sequence length="152" mass="17887">MGIHIFSKKEKNCKYVSYECEHILFLSSFQLFFAFMFCVYCELYYLSILNFSLLTTSLLHWRKPELGMKRKLDIVVTILSIIVHLIYSFYINSLCVFICFFSSILVATSYFTGKKYSYNSYSTICHLFIHTIGNFTAITIYYYAKKKSINSS</sequence>
<dbReference type="GeneID" id="39734341"/>
<evidence type="ECO:0000313" key="2">
    <source>
        <dbReference type="EMBL" id="CRG98441.1"/>
    </source>
</evidence>
<dbReference type="OMA" id="TSIIHWR"/>
<reference evidence="2 3" key="1">
    <citation type="submission" date="2015-04" db="EMBL/GenBank/DDBJ databases">
        <authorList>
            <consortium name="Pathogen Informatics"/>
        </authorList>
    </citation>
    <scope>NUCLEOTIDE SEQUENCE [LARGE SCALE GENOMIC DNA]</scope>
    <source>
        <strain evidence="2 3">SGS1</strain>
    </source>
</reference>
<keyword evidence="1" id="KW-0472">Membrane</keyword>
<name>A0A1J1H0K1_PLARL</name>
<dbReference type="VEuPathDB" id="PlasmoDB:PRELSG_0109100"/>
<feature type="transmembrane region" description="Helical" evidence="1">
    <location>
        <begin position="74"/>
        <end position="107"/>
    </location>
</feature>
<feature type="transmembrane region" description="Helical" evidence="1">
    <location>
        <begin position="43"/>
        <end position="62"/>
    </location>
</feature>
<gene>
    <name evidence="2" type="ORF">PRELSG_0109100</name>
</gene>
<dbReference type="Proteomes" id="UP000220158">
    <property type="component" value="Chromosome 1"/>
</dbReference>
<feature type="transmembrane region" description="Helical" evidence="1">
    <location>
        <begin position="127"/>
        <end position="144"/>
    </location>
</feature>
<dbReference type="RefSeq" id="XP_028531451.1">
    <property type="nucleotide sequence ID" value="XM_028678878.1"/>
</dbReference>
<evidence type="ECO:0000313" key="3">
    <source>
        <dbReference type="Proteomes" id="UP000220158"/>
    </source>
</evidence>
<accession>A0A1J1H0K1</accession>
<keyword evidence="1" id="KW-0812">Transmembrane</keyword>
<evidence type="ECO:0000256" key="1">
    <source>
        <dbReference type="SAM" id="Phobius"/>
    </source>
</evidence>
<protein>
    <submittedName>
        <fullName evidence="2">Uncharacterized protein</fullName>
    </submittedName>
</protein>
<dbReference type="OrthoDB" id="369406at2759"/>
<keyword evidence="3" id="KW-1185">Reference proteome</keyword>
<dbReference type="AlphaFoldDB" id="A0A1J1H0K1"/>
<proteinExistence type="predicted"/>
<keyword evidence="1" id="KW-1133">Transmembrane helix</keyword>
<dbReference type="KEGG" id="prel:PRELSG_0109100"/>